<dbReference type="PROSITE" id="PS51154">
    <property type="entry name" value="MACRO"/>
    <property type="match status" value="1"/>
</dbReference>
<organism evidence="3 4">
    <name type="scientific">Nocardia farcinica</name>
    <dbReference type="NCBI Taxonomy" id="37329"/>
    <lineage>
        <taxon>Bacteria</taxon>
        <taxon>Bacillati</taxon>
        <taxon>Actinomycetota</taxon>
        <taxon>Actinomycetes</taxon>
        <taxon>Mycobacteriales</taxon>
        <taxon>Nocardiaceae</taxon>
        <taxon>Nocardia</taxon>
    </lineage>
</organism>
<evidence type="ECO:0000256" key="1">
    <source>
        <dbReference type="ARBA" id="ARBA00035885"/>
    </source>
</evidence>
<dbReference type="Gene3D" id="3.40.220.10">
    <property type="entry name" value="Leucine Aminopeptidase, subunit E, domain 1"/>
    <property type="match status" value="1"/>
</dbReference>
<protein>
    <submittedName>
        <fullName evidence="3">RNase III inhibitor</fullName>
    </submittedName>
</protein>
<dbReference type="AlphaFoldDB" id="A0A0H5P4V5"/>
<proteinExistence type="predicted"/>
<comment type="catalytic activity">
    <reaction evidence="1">
        <text>an N-(ADP-alpha-D-ribosyl)-thymidine in DNA + H2O = a thymidine in DNA + ADP-D-ribose</text>
        <dbReference type="Rhea" id="RHEA:71655"/>
        <dbReference type="Rhea" id="RHEA-COMP:13556"/>
        <dbReference type="Rhea" id="RHEA-COMP:18051"/>
        <dbReference type="ChEBI" id="CHEBI:15377"/>
        <dbReference type="ChEBI" id="CHEBI:57967"/>
        <dbReference type="ChEBI" id="CHEBI:137386"/>
        <dbReference type="ChEBI" id="CHEBI:191199"/>
    </reaction>
    <physiologicalReaction direction="left-to-right" evidence="1">
        <dbReference type="Rhea" id="RHEA:71656"/>
    </physiologicalReaction>
</comment>
<dbReference type="RefSeq" id="WP_060593451.1">
    <property type="nucleotide sequence ID" value="NZ_CP031418.1"/>
</dbReference>
<dbReference type="CDD" id="cd02901">
    <property type="entry name" value="Macro_Poa1p-like"/>
    <property type="match status" value="1"/>
</dbReference>
<dbReference type="Pfam" id="PF01661">
    <property type="entry name" value="Macro"/>
    <property type="match status" value="1"/>
</dbReference>
<dbReference type="InterPro" id="IPR002589">
    <property type="entry name" value="Macro_dom"/>
</dbReference>
<reference evidence="4" key="1">
    <citation type="submission" date="2015-03" db="EMBL/GenBank/DDBJ databases">
        <authorList>
            <consortium name="Pathogen Informatics"/>
        </authorList>
    </citation>
    <scope>NUCLEOTIDE SEQUENCE [LARGE SCALE GENOMIC DNA]</scope>
    <source>
        <strain evidence="4">NCTC11134</strain>
    </source>
</reference>
<dbReference type="SUPFAM" id="SSF52949">
    <property type="entry name" value="Macro domain-like"/>
    <property type="match status" value="1"/>
</dbReference>
<dbReference type="InterPro" id="IPR050892">
    <property type="entry name" value="ADP-ribose_metab_enzymes"/>
</dbReference>
<dbReference type="EMBL" id="LN868938">
    <property type="protein sequence ID" value="CRY77531.1"/>
    <property type="molecule type" value="Genomic_DNA"/>
</dbReference>
<dbReference type="PANTHER" id="PTHR12521">
    <property type="entry name" value="PROTEIN C6ORF130"/>
    <property type="match status" value="1"/>
</dbReference>
<evidence type="ECO:0000259" key="2">
    <source>
        <dbReference type="PROSITE" id="PS51154"/>
    </source>
</evidence>
<dbReference type="SMART" id="SM00506">
    <property type="entry name" value="A1pp"/>
    <property type="match status" value="1"/>
</dbReference>
<dbReference type="GO" id="GO:0140291">
    <property type="term" value="P:peptidyl-glutamate ADP-deribosylation"/>
    <property type="evidence" value="ECO:0007669"/>
    <property type="project" value="TreeGrafter"/>
</dbReference>
<evidence type="ECO:0000313" key="3">
    <source>
        <dbReference type="EMBL" id="CRY77531.1"/>
    </source>
</evidence>
<name>A0A0H5P4V5_NOCFR</name>
<accession>A0A0H5P4V5</accession>
<gene>
    <name evidence="3" type="ORF">ERS450000_02448</name>
</gene>
<evidence type="ECO:0000313" key="4">
    <source>
        <dbReference type="Proteomes" id="UP000057820"/>
    </source>
</evidence>
<dbReference type="PANTHER" id="PTHR12521:SF0">
    <property type="entry name" value="ADP-RIBOSE GLYCOHYDROLASE OARD1"/>
    <property type="match status" value="1"/>
</dbReference>
<dbReference type="InterPro" id="IPR043472">
    <property type="entry name" value="Macro_dom-like"/>
</dbReference>
<sequence>MIREEHGNLLRADVDALVNTVNTVGVMGKGIALQFKRAYPDMFKEYERAAKANRIHVGEMFVWETGALDGPRFIVNFPTKRHWRSASRLDDIALGLRHLAAVIDSHGIRSIAIPPLGCGNGGLDWAEVAPLIWDALRPLATDVEILVFPPEGAPPAVDMPTRTTAPRMTAARAAVVKLLKAYEEYSFHEATLIEVQKLTYFLQAAGENLRLDFVKGRYGPYADDLRKTLREIEGHFIVGFGDGSAQVMSAEPLQVIDAAAGRAEQLLATDPRTAARVERVIELTDGFTSMYGLELLATVHWAATREPARRHGDVVRIVQSWTKRKKSLFTENHIDNALDRLSTHNWIPPFAA</sequence>
<dbReference type="KEGG" id="nfr:ERS450000_02448"/>
<feature type="domain" description="Macro" evidence="2">
    <location>
        <begin position="1"/>
        <end position="164"/>
    </location>
</feature>
<dbReference type="Proteomes" id="UP000057820">
    <property type="component" value="Chromosome 1"/>
</dbReference>